<dbReference type="SMART" id="SM00909">
    <property type="entry name" value="Germane"/>
    <property type="match status" value="1"/>
</dbReference>
<proteinExistence type="predicted"/>
<dbReference type="EMBL" id="WNVG01000428">
    <property type="protein sequence ID" value="MDZ5034320.1"/>
    <property type="molecule type" value="Genomic_DNA"/>
</dbReference>
<dbReference type="PROSITE" id="PS51257">
    <property type="entry name" value="PROKAR_LIPOPROTEIN"/>
    <property type="match status" value="1"/>
</dbReference>
<evidence type="ECO:0000313" key="3">
    <source>
        <dbReference type="EMBL" id="MDZ5034320.1"/>
    </source>
</evidence>
<organism evidence="3 4">
    <name type="scientific">Clostridium perfringens</name>
    <dbReference type="NCBI Taxonomy" id="1502"/>
    <lineage>
        <taxon>Bacteria</taxon>
        <taxon>Bacillati</taxon>
        <taxon>Bacillota</taxon>
        <taxon>Clostridia</taxon>
        <taxon>Eubacteriales</taxon>
        <taxon>Clostridiaceae</taxon>
        <taxon>Clostridium</taxon>
    </lineage>
</organism>
<feature type="chain" id="PRO_5043779491" description="GerMN domain-containing protein" evidence="1">
    <location>
        <begin position="21"/>
        <end position="204"/>
    </location>
</feature>
<comment type="caution">
    <text evidence="3">The sequence shown here is derived from an EMBL/GenBank/DDBJ whole genome shotgun (WGS) entry which is preliminary data.</text>
</comment>
<accession>A0AAW9IWD4</accession>
<evidence type="ECO:0000256" key="1">
    <source>
        <dbReference type="SAM" id="SignalP"/>
    </source>
</evidence>
<dbReference type="InterPro" id="IPR019606">
    <property type="entry name" value="GerMN"/>
</dbReference>
<name>A0AAW9IWD4_CLOPF</name>
<sequence length="204" mass="22286">MKKNIIATLLLLFIPFSIISCTPKTPAKNDTTSNINVNENNSSKINVNENNLAENDTINKENNNTPPEIINDNAKIYYYDAVNDKIVYINETIEIKNKAVATALVNELKKAPNDEVASSISTDISLISANVDEDKDCITLNFSSNFVKAQNLGGGAESSSLNAICNTFGNYFNVKNVIITLEGKPYSSGHILMKDGEAFKVDLS</sequence>
<feature type="domain" description="GerMN" evidence="2">
    <location>
        <begin position="101"/>
        <end position="190"/>
    </location>
</feature>
<feature type="signal peptide" evidence="1">
    <location>
        <begin position="1"/>
        <end position="20"/>
    </location>
</feature>
<dbReference type="AlphaFoldDB" id="A0AAW9IWD4"/>
<dbReference type="Pfam" id="PF10646">
    <property type="entry name" value="Germane"/>
    <property type="match status" value="1"/>
</dbReference>
<evidence type="ECO:0000313" key="4">
    <source>
        <dbReference type="Proteomes" id="UP001289066"/>
    </source>
</evidence>
<dbReference type="Proteomes" id="UP001289066">
    <property type="component" value="Unassembled WGS sequence"/>
</dbReference>
<keyword evidence="1" id="KW-0732">Signal</keyword>
<gene>
    <name evidence="3" type="ORF">GNF81_16570</name>
</gene>
<dbReference type="RefSeq" id="WP_322412805.1">
    <property type="nucleotide sequence ID" value="NZ_WNVG01000428.1"/>
</dbReference>
<evidence type="ECO:0000259" key="2">
    <source>
        <dbReference type="SMART" id="SM00909"/>
    </source>
</evidence>
<protein>
    <recommendedName>
        <fullName evidence="2">GerMN domain-containing protein</fullName>
    </recommendedName>
</protein>
<feature type="non-terminal residue" evidence="3">
    <location>
        <position position="204"/>
    </location>
</feature>
<reference evidence="3" key="1">
    <citation type="submission" date="2019-11" db="EMBL/GenBank/DDBJ databases">
        <title>Characterization of Clostridium perfringens isolates from swine manure treated agricultural soils.</title>
        <authorList>
            <person name="Wushke S.T."/>
        </authorList>
    </citation>
    <scope>NUCLEOTIDE SEQUENCE</scope>
    <source>
        <strain evidence="3">X15</strain>
    </source>
</reference>